<dbReference type="RefSeq" id="XP_007774634.1">
    <property type="nucleotide sequence ID" value="XM_007776444.1"/>
</dbReference>
<sequence>MSSRMNTRASNAEKHPGDIHKALNRRTSSEVALHKKQKKAEKDKKNAELIRQKERVANLENELDRKYAKKLAHAPTAPPRPAPASKRRSKATTADNADSTEDAEDANDHDSDNAAAKTSSGPRAKVKTKSAPARANTDKGDTGTEVPANAPARLKPKPKQMKKQPPLADEAAGVDVSDGDEMAVGDDDDPAPRTVARKRVHKTNPAKKAGTKGKLIAISILVTTHLCLVPLQNEAKNGDKGDNVFEPEDAMKAVKQSLEDRATFRTGVDKMREVQVPVENSARAAPGTAGKGKSASTARSIGFKTDIKKWSAAVTPRGPPASTSNASHSRSALTSARSSTLVGQSTTSKRKEKAPEPEPEPVPEAFDEDEDHGLTDDNAEDLARERASFRAEANVVLLSSPPPSPPVLPHRHLPRERLSSVEELTTPPGRHFSTPESVSSPIEQPEAPSLKRRRSDSTKNGANKEEPEGTVRLDHDQVAEQDEDIVLDSEPESVPIPKNKSRTTDMGDVNIQPAKRLKPASSKAIAVKTEKGDKQDENVEKATDASKDDNISKRKKKYNKKTLPSHANTNRRWARVFIPTFFAWLARQKDVWGPSNNKVLNALRNIWRVVYNEELPPEQDAIDGAVFNLVSIAVVLI</sequence>
<feature type="compositionally biased region" description="Acidic residues" evidence="1">
    <location>
        <begin position="177"/>
        <end position="189"/>
    </location>
</feature>
<dbReference type="OrthoDB" id="2662900at2759"/>
<organism evidence="2 3">
    <name type="scientific">Coniophora puteana (strain RWD-64-598)</name>
    <name type="common">Brown rot fungus</name>
    <dbReference type="NCBI Taxonomy" id="741705"/>
    <lineage>
        <taxon>Eukaryota</taxon>
        <taxon>Fungi</taxon>
        <taxon>Dikarya</taxon>
        <taxon>Basidiomycota</taxon>
        <taxon>Agaricomycotina</taxon>
        <taxon>Agaricomycetes</taxon>
        <taxon>Agaricomycetidae</taxon>
        <taxon>Boletales</taxon>
        <taxon>Coniophorineae</taxon>
        <taxon>Coniophoraceae</taxon>
        <taxon>Coniophora</taxon>
    </lineage>
</organism>
<feature type="compositionally biased region" description="Acidic residues" evidence="1">
    <location>
        <begin position="357"/>
        <end position="371"/>
    </location>
</feature>
<accession>A0A5M3M7K9</accession>
<dbReference type="Proteomes" id="UP000053558">
    <property type="component" value="Unassembled WGS sequence"/>
</dbReference>
<dbReference type="GeneID" id="19209614"/>
<evidence type="ECO:0000256" key="1">
    <source>
        <dbReference type="SAM" id="MobiDB-lite"/>
    </source>
</evidence>
<feature type="compositionally biased region" description="Basic and acidic residues" evidence="1">
    <location>
        <begin position="40"/>
        <end position="66"/>
    </location>
</feature>
<proteinExistence type="predicted"/>
<evidence type="ECO:0000313" key="2">
    <source>
        <dbReference type="EMBL" id="EIW75219.1"/>
    </source>
</evidence>
<feature type="compositionally biased region" description="Basic residues" evidence="1">
    <location>
        <begin position="195"/>
        <end position="210"/>
    </location>
</feature>
<comment type="caution">
    <text evidence="2">The sequence shown here is derived from an EMBL/GenBank/DDBJ whole genome shotgun (WGS) entry which is preliminary data.</text>
</comment>
<reference evidence="3" key="1">
    <citation type="journal article" date="2012" name="Science">
        <title>The Paleozoic origin of enzymatic lignin decomposition reconstructed from 31 fungal genomes.</title>
        <authorList>
            <person name="Floudas D."/>
            <person name="Binder M."/>
            <person name="Riley R."/>
            <person name="Barry K."/>
            <person name="Blanchette R.A."/>
            <person name="Henrissat B."/>
            <person name="Martinez A.T."/>
            <person name="Otillar R."/>
            <person name="Spatafora J.W."/>
            <person name="Yadav J.S."/>
            <person name="Aerts A."/>
            <person name="Benoit I."/>
            <person name="Boyd A."/>
            <person name="Carlson A."/>
            <person name="Copeland A."/>
            <person name="Coutinho P.M."/>
            <person name="de Vries R.P."/>
            <person name="Ferreira P."/>
            <person name="Findley K."/>
            <person name="Foster B."/>
            <person name="Gaskell J."/>
            <person name="Glotzer D."/>
            <person name="Gorecki P."/>
            <person name="Heitman J."/>
            <person name="Hesse C."/>
            <person name="Hori C."/>
            <person name="Igarashi K."/>
            <person name="Jurgens J.A."/>
            <person name="Kallen N."/>
            <person name="Kersten P."/>
            <person name="Kohler A."/>
            <person name="Kuees U."/>
            <person name="Kumar T.K.A."/>
            <person name="Kuo A."/>
            <person name="LaButti K."/>
            <person name="Larrondo L.F."/>
            <person name="Lindquist E."/>
            <person name="Ling A."/>
            <person name="Lombard V."/>
            <person name="Lucas S."/>
            <person name="Lundell T."/>
            <person name="Martin R."/>
            <person name="McLaughlin D.J."/>
            <person name="Morgenstern I."/>
            <person name="Morin E."/>
            <person name="Murat C."/>
            <person name="Nagy L.G."/>
            <person name="Nolan M."/>
            <person name="Ohm R.A."/>
            <person name="Patyshakuliyeva A."/>
            <person name="Rokas A."/>
            <person name="Ruiz-Duenas F.J."/>
            <person name="Sabat G."/>
            <person name="Salamov A."/>
            <person name="Samejima M."/>
            <person name="Schmutz J."/>
            <person name="Slot J.C."/>
            <person name="St John F."/>
            <person name="Stenlid J."/>
            <person name="Sun H."/>
            <person name="Sun S."/>
            <person name="Syed K."/>
            <person name="Tsang A."/>
            <person name="Wiebenga A."/>
            <person name="Young D."/>
            <person name="Pisabarro A."/>
            <person name="Eastwood D.C."/>
            <person name="Martin F."/>
            <person name="Cullen D."/>
            <person name="Grigoriev I.V."/>
            <person name="Hibbett D.S."/>
        </authorList>
    </citation>
    <scope>NUCLEOTIDE SEQUENCE [LARGE SCALE GENOMIC DNA]</scope>
    <source>
        <strain evidence="3">RWD-64-598 SS2</strain>
    </source>
</reference>
<feature type="compositionally biased region" description="Acidic residues" evidence="1">
    <location>
        <begin position="479"/>
        <end position="491"/>
    </location>
</feature>
<gene>
    <name evidence="2" type="ORF">CONPUDRAFT_77466</name>
</gene>
<feature type="compositionally biased region" description="Basic and acidic residues" evidence="1">
    <location>
        <begin position="528"/>
        <end position="552"/>
    </location>
</feature>
<feature type="compositionally biased region" description="Basic and acidic residues" evidence="1">
    <location>
        <begin position="11"/>
        <end position="21"/>
    </location>
</feature>
<feature type="compositionally biased region" description="Low complexity" evidence="1">
    <location>
        <begin position="329"/>
        <end position="341"/>
    </location>
</feature>
<feature type="compositionally biased region" description="Polar residues" evidence="1">
    <location>
        <begin position="1"/>
        <end position="10"/>
    </location>
</feature>
<dbReference type="AlphaFoldDB" id="A0A5M3M7K9"/>
<keyword evidence="3" id="KW-1185">Reference proteome</keyword>
<feature type="region of interest" description="Disordered" evidence="1">
    <location>
        <begin position="275"/>
        <end position="564"/>
    </location>
</feature>
<dbReference type="KEGG" id="cput:CONPUDRAFT_77466"/>
<dbReference type="EMBL" id="JH711589">
    <property type="protein sequence ID" value="EIW75219.1"/>
    <property type="molecule type" value="Genomic_DNA"/>
</dbReference>
<evidence type="ECO:0000313" key="3">
    <source>
        <dbReference type="Proteomes" id="UP000053558"/>
    </source>
</evidence>
<protein>
    <submittedName>
        <fullName evidence="2">Uncharacterized protein</fullName>
    </submittedName>
</protein>
<name>A0A5M3M7K9_CONPW</name>
<feature type="region of interest" description="Disordered" evidence="1">
    <location>
        <begin position="1"/>
        <end position="210"/>
    </location>
</feature>
<feature type="compositionally biased region" description="Basic and acidic residues" evidence="1">
    <location>
        <begin position="462"/>
        <end position="478"/>
    </location>
</feature>